<organism evidence="3 4">
    <name type="scientific">Chryseobacterium taihuense</name>
    <dbReference type="NCBI Taxonomy" id="1141221"/>
    <lineage>
        <taxon>Bacteria</taxon>
        <taxon>Pseudomonadati</taxon>
        <taxon>Bacteroidota</taxon>
        <taxon>Flavobacteriia</taxon>
        <taxon>Flavobacteriales</taxon>
        <taxon>Weeksellaceae</taxon>
        <taxon>Chryseobacterium group</taxon>
        <taxon>Chryseobacterium</taxon>
    </lineage>
</organism>
<feature type="domain" description="HTH cro/C1-type" evidence="2">
    <location>
        <begin position="6"/>
        <end position="60"/>
    </location>
</feature>
<evidence type="ECO:0000313" key="3">
    <source>
        <dbReference type="EMBL" id="SDL96233.1"/>
    </source>
</evidence>
<dbReference type="EMBL" id="FNHD01000009">
    <property type="protein sequence ID" value="SDL96233.1"/>
    <property type="molecule type" value="Genomic_DNA"/>
</dbReference>
<sequence>MRKEKLYQARKKKGITQNQLANILSTDVSNYCRKESGDVKITKSEWEKIAKFLDVSFDDIYEEDENIKVVINADNNSNGENFGNYNNYYNIPNSLIENLQDYIKLLKEENRILKEKLNM</sequence>
<keyword evidence="1" id="KW-0238">DNA-binding</keyword>
<accession>A0ABY0QV99</accession>
<name>A0ABY0QV99_9FLAO</name>
<evidence type="ECO:0000259" key="2">
    <source>
        <dbReference type="PROSITE" id="PS50943"/>
    </source>
</evidence>
<dbReference type="InterPro" id="IPR010982">
    <property type="entry name" value="Lambda_DNA-bd_dom_sf"/>
</dbReference>
<gene>
    <name evidence="3" type="ORF">SAMN05216273_109129</name>
</gene>
<evidence type="ECO:0000256" key="1">
    <source>
        <dbReference type="ARBA" id="ARBA00023125"/>
    </source>
</evidence>
<reference evidence="3 4" key="1">
    <citation type="submission" date="2016-10" db="EMBL/GenBank/DDBJ databases">
        <authorList>
            <person name="Varghese N."/>
            <person name="Submissions S."/>
        </authorList>
    </citation>
    <scope>NUCLEOTIDE SEQUENCE [LARGE SCALE GENOMIC DNA]</scope>
    <source>
        <strain evidence="3 4">CGMCC 1.10941</strain>
    </source>
</reference>
<dbReference type="CDD" id="cd00093">
    <property type="entry name" value="HTH_XRE"/>
    <property type="match status" value="1"/>
</dbReference>
<proteinExistence type="predicted"/>
<dbReference type="Proteomes" id="UP000199242">
    <property type="component" value="Unassembled WGS sequence"/>
</dbReference>
<dbReference type="SMART" id="SM00530">
    <property type="entry name" value="HTH_XRE"/>
    <property type="match status" value="1"/>
</dbReference>
<dbReference type="Gene3D" id="1.10.260.40">
    <property type="entry name" value="lambda repressor-like DNA-binding domains"/>
    <property type="match status" value="1"/>
</dbReference>
<dbReference type="PANTHER" id="PTHR46558">
    <property type="entry name" value="TRACRIPTIONAL REGULATORY PROTEIN-RELATED-RELATED"/>
    <property type="match status" value="1"/>
</dbReference>
<evidence type="ECO:0000313" key="4">
    <source>
        <dbReference type="Proteomes" id="UP000199242"/>
    </source>
</evidence>
<dbReference type="PANTHER" id="PTHR46558:SF4">
    <property type="entry name" value="DNA-BIDING PHAGE PROTEIN"/>
    <property type="match status" value="1"/>
</dbReference>
<dbReference type="PROSITE" id="PS50943">
    <property type="entry name" value="HTH_CROC1"/>
    <property type="match status" value="1"/>
</dbReference>
<dbReference type="InterPro" id="IPR001387">
    <property type="entry name" value="Cro/C1-type_HTH"/>
</dbReference>
<comment type="caution">
    <text evidence="3">The sequence shown here is derived from an EMBL/GenBank/DDBJ whole genome shotgun (WGS) entry which is preliminary data.</text>
</comment>
<dbReference type="RefSeq" id="WP_089744205.1">
    <property type="nucleotide sequence ID" value="NZ_FNHD01000009.1"/>
</dbReference>
<protein>
    <submittedName>
        <fullName evidence="3">Helix-turn-helix</fullName>
    </submittedName>
</protein>
<dbReference type="Pfam" id="PF01381">
    <property type="entry name" value="HTH_3"/>
    <property type="match status" value="1"/>
</dbReference>
<keyword evidence="4" id="KW-1185">Reference proteome</keyword>
<dbReference type="SUPFAM" id="SSF47413">
    <property type="entry name" value="lambda repressor-like DNA-binding domains"/>
    <property type="match status" value="1"/>
</dbReference>